<comment type="caution">
    <text evidence="1">The sequence shown here is derived from an EMBL/GenBank/DDBJ whole genome shotgun (WGS) entry which is preliminary data.</text>
</comment>
<dbReference type="Gene3D" id="3.40.50.80">
    <property type="entry name" value="Nucleotide-binding domain of ferredoxin-NADP reductase (FNR) module"/>
    <property type="match status" value="1"/>
</dbReference>
<reference evidence="1" key="1">
    <citation type="journal article" date="2022" name="Int. J. Mol. Sci.">
        <title>Draft Genome of Tanacetum Coccineum: Genomic Comparison of Closely Related Tanacetum-Family Plants.</title>
        <authorList>
            <person name="Yamashiro T."/>
            <person name="Shiraishi A."/>
            <person name="Nakayama K."/>
            <person name="Satake H."/>
        </authorList>
    </citation>
    <scope>NUCLEOTIDE SEQUENCE</scope>
</reference>
<sequence length="150" mass="16979">MTVIDIVTRKTSLKEIAYDEKNIDDVQCNDSTTHKGSSDESFVKSIKYVQKPDMKEIFGAIAKRWGNVDIRVIVCGPPTLPTCVATECRYGDEQKLAGFSATLQAIISLVEDGRSMGVLWTRLTETGHHWCHVYKVIFDEKSLEVLRKFH</sequence>
<proteinExistence type="predicted"/>
<gene>
    <name evidence="1" type="ORF">Tco_0857639</name>
</gene>
<keyword evidence="2" id="KW-1185">Reference proteome</keyword>
<evidence type="ECO:0000313" key="1">
    <source>
        <dbReference type="EMBL" id="GJT10597.1"/>
    </source>
</evidence>
<dbReference type="EMBL" id="BQNB010012999">
    <property type="protein sequence ID" value="GJT10597.1"/>
    <property type="molecule type" value="Genomic_DNA"/>
</dbReference>
<dbReference type="Proteomes" id="UP001151760">
    <property type="component" value="Unassembled WGS sequence"/>
</dbReference>
<evidence type="ECO:0000313" key="2">
    <source>
        <dbReference type="Proteomes" id="UP001151760"/>
    </source>
</evidence>
<organism evidence="1 2">
    <name type="scientific">Tanacetum coccineum</name>
    <dbReference type="NCBI Taxonomy" id="301880"/>
    <lineage>
        <taxon>Eukaryota</taxon>
        <taxon>Viridiplantae</taxon>
        <taxon>Streptophyta</taxon>
        <taxon>Embryophyta</taxon>
        <taxon>Tracheophyta</taxon>
        <taxon>Spermatophyta</taxon>
        <taxon>Magnoliopsida</taxon>
        <taxon>eudicotyledons</taxon>
        <taxon>Gunneridae</taxon>
        <taxon>Pentapetalae</taxon>
        <taxon>asterids</taxon>
        <taxon>campanulids</taxon>
        <taxon>Asterales</taxon>
        <taxon>Asteraceae</taxon>
        <taxon>Asteroideae</taxon>
        <taxon>Anthemideae</taxon>
        <taxon>Anthemidinae</taxon>
        <taxon>Tanacetum</taxon>
    </lineage>
</organism>
<accession>A0ABQ5B9J8</accession>
<name>A0ABQ5B9J8_9ASTR</name>
<dbReference type="InterPro" id="IPR039261">
    <property type="entry name" value="FNR_nucleotide-bd"/>
</dbReference>
<protein>
    <submittedName>
        <fullName evidence="1">Ferric reduction oxidase 7, chloroplastic-like protein</fullName>
    </submittedName>
</protein>
<reference evidence="1" key="2">
    <citation type="submission" date="2022-01" db="EMBL/GenBank/DDBJ databases">
        <authorList>
            <person name="Yamashiro T."/>
            <person name="Shiraishi A."/>
            <person name="Satake H."/>
            <person name="Nakayama K."/>
        </authorList>
    </citation>
    <scope>NUCLEOTIDE SEQUENCE</scope>
</reference>